<evidence type="ECO:0000313" key="3">
    <source>
        <dbReference type="Proteomes" id="UP000050424"/>
    </source>
</evidence>
<feature type="compositionally biased region" description="Low complexity" evidence="1">
    <location>
        <begin position="62"/>
        <end position="72"/>
    </location>
</feature>
<gene>
    <name evidence="2" type="ORF">AK830_g9075</name>
</gene>
<sequence length="252" mass="28074">MLRHPALLASMRRTPDVPVYSPLRAKLWTNHCSPRYAKRGPPSSLLLAAALRRKTTRVQAIQSTQSTQSTQQAGKDIKGSRDREIASNNQSLSPSPHQFGRPTLPTHHNRLRHTADAQKHSGVQDPRLPVNTPHITMQLLCSLPSRVVRKLRNRIRPALLKASTTTQRAAASVRQSVRQSFYFHTSSTDSLKHHPKPAALGTVAMLGNVKSSVATGMDAARGQGMRLRRQMSTIYRNWEQDNALSHNTARLN</sequence>
<keyword evidence="3" id="KW-1185">Reference proteome</keyword>
<dbReference type="Proteomes" id="UP000050424">
    <property type="component" value="Unassembled WGS sequence"/>
</dbReference>
<comment type="caution">
    <text evidence="2">The sequence shown here is derived from an EMBL/GenBank/DDBJ whole genome shotgun (WGS) entry which is preliminary data.</text>
</comment>
<reference evidence="2 3" key="1">
    <citation type="submission" date="2015-09" db="EMBL/GenBank/DDBJ databases">
        <title>Draft genome of a European isolate of the apple canker pathogen Neonectria ditissima.</title>
        <authorList>
            <person name="Gomez-Cortecero A."/>
            <person name="Harrison R.J."/>
            <person name="Armitage A.D."/>
        </authorList>
    </citation>
    <scope>NUCLEOTIDE SEQUENCE [LARGE SCALE GENOMIC DNA]</scope>
    <source>
        <strain evidence="2 3">R09/05</strain>
    </source>
</reference>
<evidence type="ECO:0000313" key="2">
    <source>
        <dbReference type="EMBL" id="KPM37478.1"/>
    </source>
</evidence>
<proteinExistence type="predicted"/>
<feature type="compositionally biased region" description="Polar residues" evidence="1">
    <location>
        <begin position="86"/>
        <end position="96"/>
    </location>
</feature>
<organism evidence="2 3">
    <name type="scientific">Neonectria ditissima</name>
    <dbReference type="NCBI Taxonomy" id="78410"/>
    <lineage>
        <taxon>Eukaryota</taxon>
        <taxon>Fungi</taxon>
        <taxon>Dikarya</taxon>
        <taxon>Ascomycota</taxon>
        <taxon>Pezizomycotina</taxon>
        <taxon>Sordariomycetes</taxon>
        <taxon>Hypocreomycetidae</taxon>
        <taxon>Hypocreales</taxon>
        <taxon>Nectriaceae</taxon>
        <taxon>Neonectria</taxon>
    </lineage>
</organism>
<dbReference type="EMBL" id="LKCW01000164">
    <property type="protein sequence ID" value="KPM37478.1"/>
    <property type="molecule type" value="Genomic_DNA"/>
</dbReference>
<dbReference type="AlphaFoldDB" id="A0A0P7BA85"/>
<feature type="compositionally biased region" description="Basic and acidic residues" evidence="1">
    <location>
        <begin position="75"/>
        <end position="85"/>
    </location>
</feature>
<dbReference type="OrthoDB" id="5083194at2759"/>
<evidence type="ECO:0000256" key="1">
    <source>
        <dbReference type="SAM" id="MobiDB-lite"/>
    </source>
</evidence>
<name>A0A0P7BA85_9HYPO</name>
<feature type="region of interest" description="Disordered" evidence="1">
    <location>
        <begin position="58"/>
        <end position="108"/>
    </location>
</feature>
<protein>
    <submittedName>
        <fullName evidence="2">Uncharacterized protein</fullName>
    </submittedName>
</protein>
<accession>A0A0P7BA85</accession>